<evidence type="ECO:0000313" key="2">
    <source>
        <dbReference type="Proteomes" id="UP001451303"/>
    </source>
</evidence>
<name>A0ABR3DE53_NEUIN</name>
<proteinExistence type="predicted"/>
<protein>
    <submittedName>
        <fullName evidence="1">Uncharacterized protein</fullName>
    </submittedName>
</protein>
<organism evidence="1 2">
    <name type="scientific">Neurospora intermedia</name>
    <dbReference type="NCBI Taxonomy" id="5142"/>
    <lineage>
        <taxon>Eukaryota</taxon>
        <taxon>Fungi</taxon>
        <taxon>Dikarya</taxon>
        <taxon>Ascomycota</taxon>
        <taxon>Pezizomycotina</taxon>
        <taxon>Sordariomycetes</taxon>
        <taxon>Sordariomycetidae</taxon>
        <taxon>Sordariales</taxon>
        <taxon>Sordariaceae</taxon>
        <taxon>Neurospora</taxon>
    </lineage>
</organism>
<sequence>MIVSFPTIKLKVLTAYCRTRGTYNTYFPITLYTIPQFTVLGTVAGMDGWVALSAQARVPSLLLEALLCRYIARII</sequence>
<dbReference type="Proteomes" id="UP001451303">
    <property type="component" value="Unassembled WGS sequence"/>
</dbReference>
<comment type="caution">
    <text evidence="1">The sequence shown here is derived from an EMBL/GenBank/DDBJ whole genome shotgun (WGS) entry which is preliminary data.</text>
</comment>
<reference evidence="1 2" key="1">
    <citation type="submission" date="2023-09" db="EMBL/GenBank/DDBJ databases">
        <title>Multi-omics analysis of a traditional fermented food reveals byproduct-associated fungal strains for waste-to-food upcycling.</title>
        <authorList>
            <consortium name="Lawrence Berkeley National Laboratory"/>
            <person name="Rekdal V.M."/>
            <person name="Villalobos-Escobedo J.M."/>
            <person name="Rodriguez-Valeron N."/>
            <person name="Garcia M.O."/>
            <person name="Vasquez D.P."/>
            <person name="Damayanti I."/>
            <person name="Sorensen P.M."/>
            <person name="Baidoo E.E."/>
            <person name="De Carvalho A.C."/>
            <person name="Riley R."/>
            <person name="Lipzen A."/>
            <person name="He G."/>
            <person name="Yan M."/>
            <person name="Haridas S."/>
            <person name="Daum C."/>
            <person name="Yoshinaga Y."/>
            <person name="Ng V."/>
            <person name="Grigoriev I.V."/>
            <person name="Munk R."/>
            <person name="Nuraida L."/>
            <person name="Wijaya C.H."/>
            <person name="Morales P.-C."/>
            <person name="Keasling J.D."/>
        </authorList>
    </citation>
    <scope>NUCLEOTIDE SEQUENCE [LARGE SCALE GENOMIC DNA]</scope>
    <source>
        <strain evidence="1 2">FGSC 2613</strain>
    </source>
</reference>
<keyword evidence="2" id="KW-1185">Reference proteome</keyword>
<evidence type="ECO:0000313" key="1">
    <source>
        <dbReference type="EMBL" id="KAL0470869.1"/>
    </source>
</evidence>
<accession>A0ABR3DE53</accession>
<gene>
    <name evidence="1" type="ORF">QR685DRAFT_524816</name>
</gene>
<dbReference type="EMBL" id="JAVLET010000004">
    <property type="protein sequence ID" value="KAL0470869.1"/>
    <property type="molecule type" value="Genomic_DNA"/>
</dbReference>